<evidence type="ECO:0000313" key="4">
    <source>
        <dbReference type="EMBL" id="ETV71536.1"/>
    </source>
</evidence>
<dbReference type="GO" id="GO:0006508">
    <property type="term" value="P:proteolysis"/>
    <property type="evidence" value="ECO:0007669"/>
    <property type="project" value="InterPro"/>
</dbReference>
<dbReference type="GO" id="GO:0004252">
    <property type="term" value="F:serine-type endopeptidase activity"/>
    <property type="evidence" value="ECO:0007669"/>
    <property type="project" value="InterPro"/>
</dbReference>
<dbReference type="InterPro" id="IPR001254">
    <property type="entry name" value="Trypsin_dom"/>
</dbReference>
<keyword evidence="1" id="KW-0843">Virulence</keyword>
<dbReference type="PANTHER" id="PTHR24276">
    <property type="entry name" value="POLYSERASE-RELATED"/>
    <property type="match status" value="1"/>
</dbReference>
<dbReference type="InterPro" id="IPR050430">
    <property type="entry name" value="Peptidase_S1"/>
</dbReference>
<dbReference type="AlphaFoldDB" id="W4FX50"/>
<feature type="domain" description="Peptidase S1" evidence="3">
    <location>
        <begin position="1"/>
        <end position="192"/>
    </location>
</feature>
<dbReference type="Pfam" id="PF00089">
    <property type="entry name" value="Trypsin"/>
    <property type="match status" value="1"/>
</dbReference>
<dbReference type="SUPFAM" id="SSF50494">
    <property type="entry name" value="Trypsin-like serine proteases"/>
    <property type="match status" value="1"/>
</dbReference>
<dbReference type="PROSITE" id="PS50240">
    <property type="entry name" value="TRYPSIN_DOM"/>
    <property type="match status" value="1"/>
</dbReference>
<dbReference type="VEuPathDB" id="FungiDB:H257_13199"/>
<evidence type="ECO:0000256" key="2">
    <source>
        <dbReference type="ARBA" id="ARBA00023157"/>
    </source>
</evidence>
<dbReference type="EMBL" id="KI913159">
    <property type="protein sequence ID" value="ETV71536.1"/>
    <property type="molecule type" value="Genomic_DNA"/>
</dbReference>
<name>W4FX50_APHAT</name>
<evidence type="ECO:0000259" key="3">
    <source>
        <dbReference type="PROSITE" id="PS50240"/>
    </source>
</evidence>
<proteinExistence type="predicted"/>
<dbReference type="RefSeq" id="XP_009838969.1">
    <property type="nucleotide sequence ID" value="XM_009840667.1"/>
</dbReference>
<dbReference type="PANTHER" id="PTHR24276:SF91">
    <property type="entry name" value="AT26814P-RELATED"/>
    <property type="match status" value="1"/>
</dbReference>
<evidence type="ECO:0000256" key="1">
    <source>
        <dbReference type="ARBA" id="ARBA00023026"/>
    </source>
</evidence>
<dbReference type="OrthoDB" id="9981647at2759"/>
<accession>W4FX50</accession>
<gene>
    <name evidence="4" type="ORF">H257_13199</name>
</gene>
<reference evidence="4" key="1">
    <citation type="submission" date="2013-12" db="EMBL/GenBank/DDBJ databases">
        <title>The Genome Sequence of Aphanomyces astaci APO3.</title>
        <authorList>
            <consortium name="The Broad Institute Genomics Platform"/>
            <person name="Russ C."/>
            <person name="Tyler B."/>
            <person name="van West P."/>
            <person name="Dieguez-Uribeondo J."/>
            <person name="Young S.K."/>
            <person name="Zeng Q."/>
            <person name="Gargeya S."/>
            <person name="Fitzgerald M."/>
            <person name="Abouelleil A."/>
            <person name="Alvarado L."/>
            <person name="Chapman S.B."/>
            <person name="Gainer-Dewar J."/>
            <person name="Goldberg J."/>
            <person name="Griggs A."/>
            <person name="Gujja S."/>
            <person name="Hansen M."/>
            <person name="Howarth C."/>
            <person name="Imamovic A."/>
            <person name="Ireland A."/>
            <person name="Larimer J."/>
            <person name="McCowan C."/>
            <person name="Murphy C."/>
            <person name="Pearson M."/>
            <person name="Poon T.W."/>
            <person name="Priest M."/>
            <person name="Roberts A."/>
            <person name="Saif S."/>
            <person name="Shea T."/>
            <person name="Sykes S."/>
            <person name="Wortman J."/>
            <person name="Nusbaum C."/>
            <person name="Birren B."/>
        </authorList>
    </citation>
    <scope>NUCLEOTIDE SEQUENCE [LARGE SCALE GENOMIC DNA]</scope>
    <source>
        <strain evidence="4">APO3</strain>
    </source>
</reference>
<dbReference type="InterPro" id="IPR009003">
    <property type="entry name" value="Peptidase_S1_PA"/>
</dbReference>
<sequence length="208" mass="22374">MIAYDIASKVADKEAKKKEKEEILVQKKKATAQKRVIAAKTSKLLRGWGRTSSGGASSERLEVGVDSISNDKCAKLMTGSTVNEAMLCASGKLGEDLCKGDSGGPLTVQLNGPVKVVGKAGLNSRISIARDFFEPFITTSPTASPITTKPTVAPVTQSKVPKVAPITFFQGPHCRPYDCLAVQVQWLLYMLLTYAEPLLPPCVLQVYM</sequence>
<dbReference type="Gene3D" id="2.40.10.10">
    <property type="entry name" value="Trypsin-like serine proteases"/>
    <property type="match status" value="1"/>
</dbReference>
<keyword evidence="2" id="KW-1015">Disulfide bond</keyword>
<dbReference type="GeneID" id="20815195"/>
<dbReference type="InterPro" id="IPR043504">
    <property type="entry name" value="Peptidase_S1_PA_chymotrypsin"/>
</dbReference>
<organism evidence="4">
    <name type="scientific">Aphanomyces astaci</name>
    <name type="common">Crayfish plague agent</name>
    <dbReference type="NCBI Taxonomy" id="112090"/>
    <lineage>
        <taxon>Eukaryota</taxon>
        <taxon>Sar</taxon>
        <taxon>Stramenopiles</taxon>
        <taxon>Oomycota</taxon>
        <taxon>Saprolegniomycetes</taxon>
        <taxon>Saprolegniales</taxon>
        <taxon>Verrucalvaceae</taxon>
        <taxon>Aphanomyces</taxon>
    </lineage>
</organism>
<protein>
    <recommendedName>
        <fullName evidence="3">Peptidase S1 domain-containing protein</fullName>
    </recommendedName>
</protein>
<dbReference type="STRING" id="112090.W4FX50"/>